<dbReference type="Pfam" id="PF12017">
    <property type="entry name" value="Tnp_P_element"/>
    <property type="match status" value="1"/>
</dbReference>
<dbReference type="SUPFAM" id="SSF57716">
    <property type="entry name" value="Glucocorticoid receptor-like (DNA-binding domain)"/>
    <property type="match status" value="1"/>
</dbReference>
<evidence type="ECO:0000256" key="2">
    <source>
        <dbReference type="ARBA" id="ARBA00022771"/>
    </source>
</evidence>
<evidence type="ECO:0000313" key="9">
    <source>
        <dbReference type="RefSeq" id="XP_025027499.1"/>
    </source>
</evidence>
<dbReference type="InterPro" id="IPR048366">
    <property type="entry name" value="TNP-like_GBD"/>
</dbReference>
<dbReference type="PROSITE" id="PS50950">
    <property type="entry name" value="ZF_THAP"/>
    <property type="match status" value="1"/>
</dbReference>
<reference evidence="9" key="1">
    <citation type="submission" date="2025-08" db="UniProtKB">
        <authorList>
            <consortium name="RefSeq"/>
        </authorList>
    </citation>
    <scope>IDENTIFICATION</scope>
    <source>
        <tissue evidence="9">Liver</tissue>
    </source>
</reference>
<dbReference type="PANTHER" id="PTHR47577:SF2">
    <property type="entry name" value="THAP DOMAIN CONTAINING 9"/>
    <property type="match status" value="1"/>
</dbReference>
<feature type="domain" description="THAP-type" evidence="7">
    <location>
        <begin position="1"/>
        <end position="89"/>
    </location>
</feature>
<dbReference type="Pfam" id="PF05485">
    <property type="entry name" value="THAP"/>
    <property type="match status" value="1"/>
</dbReference>
<evidence type="ECO:0000256" key="1">
    <source>
        <dbReference type="ARBA" id="ARBA00022723"/>
    </source>
</evidence>
<feature type="compositionally biased region" description="Polar residues" evidence="6">
    <location>
        <begin position="144"/>
        <end position="154"/>
    </location>
</feature>
<accession>A0A9F5MV77</accession>
<dbReference type="OrthoDB" id="7312725at2759"/>
<evidence type="ECO:0000313" key="8">
    <source>
        <dbReference type="Proteomes" id="UP000695026"/>
    </source>
</evidence>
<evidence type="ECO:0000256" key="4">
    <source>
        <dbReference type="ARBA" id="ARBA00023125"/>
    </source>
</evidence>
<dbReference type="SMART" id="SM00980">
    <property type="entry name" value="THAP"/>
    <property type="match status" value="1"/>
</dbReference>
<name>A0A9F5MV77_PYTBI</name>
<dbReference type="InterPro" id="IPR006612">
    <property type="entry name" value="THAP_Znf"/>
</dbReference>
<dbReference type="Pfam" id="PF21787">
    <property type="entry name" value="TNP-like_RNaseH_N"/>
    <property type="match status" value="1"/>
</dbReference>
<dbReference type="SMART" id="SM00692">
    <property type="entry name" value="DM3"/>
    <property type="match status" value="1"/>
</dbReference>
<keyword evidence="2 5" id="KW-0863">Zinc-finger</keyword>
<evidence type="ECO:0000259" key="7">
    <source>
        <dbReference type="PROSITE" id="PS50950"/>
    </source>
</evidence>
<dbReference type="KEGG" id="pbi:103048253"/>
<dbReference type="InterPro" id="IPR021896">
    <property type="entry name" value="THAP9-like_HTH"/>
</dbReference>
<dbReference type="InterPro" id="IPR048365">
    <property type="entry name" value="TNP-like_RNaseH_N"/>
</dbReference>
<organism evidence="8 9">
    <name type="scientific">Python bivittatus</name>
    <name type="common">Burmese python</name>
    <name type="synonym">Python molurus bivittatus</name>
    <dbReference type="NCBI Taxonomy" id="176946"/>
    <lineage>
        <taxon>Eukaryota</taxon>
        <taxon>Metazoa</taxon>
        <taxon>Chordata</taxon>
        <taxon>Craniata</taxon>
        <taxon>Vertebrata</taxon>
        <taxon>Euteleostomi</taxon>
        <taxon>Lepidosauria</taxon>
        <taxon>Squamata</taxon>
        <taxon>Bifurcata</taxon>
        <taxon>Unidentata</taxon>
        <taxon>Episquamata</taxon>
        <taxon>Toxicofera</taxon>
        <taxon>Serpentes</taxon>
        <taxon>Henophidia</taxon>
        <taxon>Pythonidae</taxon>
        <taxon>Python</taxon>
    </lineage>
</organism>
<dbReference type="PANTHER" id="PTHR47577">
    <property type="entry name" value="THAP DOMAIN-CONTAINING PROTEIN 6"/>
    <property type="match status" value="1"/>
</dbReference>
<keyword evidence="3" id="KW-0862">Zinc</keyword>
<gene>
    <name evidence="9" type="primary">THAP9</name>
</gene>
<keyword evidence="4 5" id="KW-0238">DNA-binding</keyword>
<dbReference type="InterPro" id="IPR055035">
    <property type="entry name" value="THAP9_C"/>
</dbReference>
<dbReference type="Pfam" id="PF22824">
    <property type="entry name" value="THAP9_C"/>
    <property type="match status" value="1"/>
</dbReference>
<proteinExistence type="predicted"/>
<evidence type="ECO:0000256" key="6">
    <source>
        <dbReference type="SAM" id="MobiDB-lite"/>
    </source>
</evidence>
<keyword evidence="8" id="KW-1185">Reference proteome</keyword>
<dbReference type="GO" id="GO:0003677">
    <property type="term" value="F:DNA binding"/>
    <property type="evidence" value="ECO:0007669"/>
    <property type="project" value="UniProtKB-UniRule"/>
</dbReference>
<dbReference type="CTD" id="79725"/>
<sequence length="896" mass="100237">MPKACSAINCPNRDTRQNRAKGLSFHSFPKDHELRKKWMLAVNRVEPGTKKLWIPGSGACLCSQHFRQEEFEIYGGQKRLKVGVIPSLFSFKQPTRGQHPSKSLKAMGIGSPSAGGHEAASPADLSPAQVKTVELIQTEHQYSLSEPMDSQTNLVFPPGPGQGSKQEQHHLSYYQQELWTVLTRLREQHLLQEDAEHMLKSQFRADLQLSLQCEEPHSDNYPAASRNFAVSLHLFSGKAYEFMRRTFQLPEPTILRTWLSNLDYKPGFSQQAFNVLAERSQAGKQAFKWCALLLGTMPLERRIHYDPSTRSLQGLVDFGAGNYDADEIPPAAEALLLVAVGFQGQWIIPLGYFLLATLKGDIQAQLLRHCILKLYDINVQVISVTSDATAPNIDTARQLGVKVDGLTVKSTFLHPATPTMEIAYYFDPSHLVSLIHNLLQANGSLQVSGKAVSWDYLRHLGALREKEVLQAAARARGSRQEQQVWGNGITQLFSQGTVQALHFAARLGLPQFQGHEATTLFIELLSAVFDACSSWNAHGKGFRAPLSCTNADTLNNLCNEYENLLRRLRTTTGELLWLSRHRWGFLGFLLNLRSFQWVMQTYLQAESKPIAYLLPGWWSLDPLEWCRGAIRQAFGHEQITTPWNFQGAYRLILNRAVSGLGLDPPNLLDISLCRRSGLQLQASWPLGQGQIWQLHWGSKHFQKMDSVVIAPAFRAELEVDTTTSIACVVLRKLLPVLSCAECRAALLSPCKEVPVGSALMCVKSKGSEYLPSKSVQRVIHRAKQIIGLSSWFFQGPSPSDCLAQELAILADVSEEPDLFSSLDNHLFESNSLVSNHYVILLQQLVQTFLKLWFQVVQGAQPMPLTHERSSVRRIINRAQRLPTAAAGVGPRNYLDS</sequence>
<dbReference type="GO" id="GO:0008270">
    <property type="term" value="F:zinc ion binding"/>
    <property type="evidence" value="ECO:0007669"/>
    <property type="project" value="UniProtKB-KW"/>
</dbReference>
<dbReference type="OMA" id="VKSTFFH"/>
<dbReference type="RefSeq" id="XP_025027499.1">
    <property type="nucleotide sequence ID" value="XM_025171731.1"/>
</dbReference>
<feature type="region of interest" description="Disordered" evidence="6">
    <location>
        <begin position="93"/>
        <end position="124"/>
    </location>
</feature>
<dbReference type="GeneID" id="103048253"/>
<dbReference type="Pfam" id="PF21788">
    <property type="entry name" value="TNP-like_GBD"/>
    <property type="match status" value="1"/>
</dbReference>
<dbReference type="AlphaFoldDB" id="A0A9F5MV77"/>
<evidence type="ECO:0000256" key="3">
    <source>
        <dbReference type="ARBA" id="ARBA00022833"/>
    </source>
</evidence>
<dbReference type="Proteomes" id="UP000695026">
    <property type="component" value="Unplaced"/>
</dbReference>
<keyword evidence="1" id="KW-0479">Metal-binding</keyword>
<evidence type="ECO:0000256" key="5">
    <source>
        <dbReference type="PROSITE-ProRule" id="PRU00309"/>
    </source>
</evidence>
<feature type="region of interest" description="Disordered" evidence="6">
    <location>
        <begin position="144"/>
        <end position="169"/>
    </location>
</feature>
<protein>
    <submittedName>
        <fullName evidence="9">DNA transposase THAP9</fullName>
    </submittedName>
</protein>